<feature type="compositionally biased region" description="Basic and acidic residues" evidence="1">
    <location>
        <begin position="259"/>
        <end position="274"/>
    </location>
</feature>
<name>A0A2N6NF57_BEABA</name>
<keyword evidence="2" id="KW-1133">Transmembrane helix</keyword>
<feature type="region of interest" description="Disordered" evidence="1">
    <location>
        <begin position="259"/>
        <end position="287"/>
    </location>
</feature>
<evidence type="ECO:0000256" key="2">
    <source>
        <dbReference type="SAM" id="Phobius"/>
    </source>
</evidence>
<comment type="caution">
    <text evidence="3">The sequence shown here is derived from an EMBL/GenBank/DDBJ whole genome shotgun (WGS) entry which is preliminary data.</text>
</comment>
<evidence type="ECO:0000256" key="1">
    <source>
        <dbReference type="SAM" id="MobiDB-lite"/>
    </source>
</evidence>
<keyword evidence="2" id="KW-0472">Membrane</keyword>
<dbReference type="EMBL" id="MRVG01000009">
    <property type="protein sequence ID" value="PMB65898.1"/>
    <property type="molecule type" value="Genomic_DNA"/>
</dbReference>
<sequence>MTTFFVGWELWQQMTFVLACLIAIVFMIGFLKLWRTNHILRRYELLDQEKRSRLAEMQQYGIDIPAINDIPFGSRAIQSGIEIDEIWISRPNTPVPSQRPSCATVVDDSSIDGKLARNESSSVLSAPDASCRKGKAFAQPSPGTRILKRSALSEQHFSESTTLDGQGTDNLLPASRSGDLSRPESTIQSEPLRRASGARPASDVGPVVAKRLAPDRKPEPLPHGTAEVFANTRTRRTVSGFEILPAGSLGERVELHASARLSEEHLSPNEEARAPNKLQKPRPRRQS</sequence>
<evidence type="ECO:0000313" key="4">
    <source>
        <dbReference type="Proteomes" id="UP000235728"/>
    </source>
</evidence>
<protein>
    <submittedName>
        <fullName evidence="3">Uncharacterized protein</fullName>
    </submittedName>
</protein>
<dbReference type="AlphaFoldDB" id="A0A2N6NF57"/>
<feature type="region of interest" description="Disordered" evidence="1">
    <location>
        <begin position="212"/>
        <end position="231"/>
    </location>
</feature>
<dbReference type="Proteomes" id="UP000235728">
    <property type="component" value="Unassembled WGS sequence"/>
</dbReference>
<feature type="compositionally biased region" description="Polar residues" evidence="1">
    <location>
        <begin position="152"/>
        <end position="169"/>
    </location>
</feature>
<keyword evidence="2" id="KW-0812">Transmembrane</keyword>
<organism evidence="3 4">
    <name type="scientific">Beauveria bassiana</name>
    <name type="common">White muscardine disease fungus</name>
    <name type="synonym">Tritirachium shiotae</name>
    <dbReference type="NCBI Taxonomy" id="176275"/>
    <lineage>
        <taxon>Eukaryota</taxon>
        <taxon>Fungi</taxon>
        <taxon>Dikarya</taxon>
        <taxon>Ascomycota</taxon>
        <taxon>Pezizomycotina</taxon>
        <taxon>Sordariomycetes</taxon>
        <taxon>Hypocreomycetidae</taxon>
        <taxon>Hypocreales</taxon>
        <taxon>Cordycipitaceae</taxon>
        <taxon>Beauveria</taxon>
    </lineage>
</organism>
<dbReference type="OMA" id="TEMKHCG"/>
<evidence type="ECO:0000313" key="3">
    <source>
        <dbReference type="EMBL" id="PMB65898.1"/>
    </source>
</evidence>
<dbReference type="PANTHER" id="PTHR40623">
    <property type="entry name" value="INTEGRAL MEMBRANE PROTEIN"/>
    <property type="match status" value="1"/>
</dbReference>
<gene>
    <name evidence="3" type="ORF">BM221_008096</name>
</gene>
<feature type="region of interest" description="Disordered" evidence="1">
    <location>
        <begin position="122"/>
        <end position="207"/>
    </location>
</feature>
<proteinExistence type="predicted"/>
<accession>A0A2N6NF57</accession>
<dbReference type="PANTHER" id="PTHR40623:SF2">
    <property type="entry name" value="INTEGRAL MEMBRANE PROTEIN"/>
    <property type="match status" value="1"/>
</dbReference>
<reference evidence="3 4" key="1">
    <citation type="journal article" date="2016" name="Appl. Microbiol. Biotechnol.">
        <title>Characterization of T-DNA insertion mutants with decreased virulence in the entomopathogenic fungus Beauveria bassiana JEF-007.</title>
        <authorList>
            <person name="Kim S."/>
            <person name="Lee S.J."/>
            <person name="Nai Y.S."/>
            <person name="Yu J.S."/>
            <person name="Lee M.R."/>
            <person name="Yang Y.T."/>
            <person name="Kim J.S."/>
        </authorList>
    </citation>
    <scope>NUCLEOTIDE SEQUENCE [LARGE SCALE GENOMIC DNA]</scope>
    <source>
        <strain evidence="3 4">JEF-007</strain>
    </source>
</reference>
<feature type="transmembrane region" description="Helical" evidence="2">
    <location>
        <begin position="14"/>
        <end position="34"/>
    </location>
</feature>